<evidence type="ECO:0000313" key="1">
    <source>
        <dbReference type="EMBL" id="MDN3563896.1"/>
    </source>
</evidence>
<dbReference type="RefSeq" id="WP_290315691.1">
    <property type="nucleotide sequence ID" value="NZ_JAUFPN010000049.1"/>
</dbReference>
<proteinExistence type="predicted"/>
<reference evidence="2" key="1">
    <citation type="journal article" date="2019" name="Int. J. Syst. Evol. Microbiol.">
        <title>The Global Catalogue of Microorganisms (GCM) 10K type strain sequencing project: providing services to taxonomists for standard genome sequencing and annotation.</title>
        <authorList>
            <consortium name="The Broad Institute Genomics Platform"/>
            <consortium name="The Broad Institute Genome Sequencing Center for Infectious Disease"/>
            <person name="Wu L."/>
            <person name="Ma J."/>
        </authorList>
    </citation>
    <scope>NUCLEOTIDE SEQUENCE [LARGE SCALE GENOMIC DNA]</scope>
    <source>
        <strain evidence="2">CECT 7131</strain>
    </source>
</reference>
<accession>A0ABT8A3E7</accession>
<dbReference type="Proteomes" id="UP001529369">
    <property type="component" value="Unassembled WGS sequence"/>
</dbReference>
<sequence length="91" mass="10174">MCREVHAALGLTLTATVSRRLSRSPWRIELARVVLRQAELGDRFFDHSNAAPSLLHQVDDSQTDLAGAWRTVSAELTGMVTGWTRSRCLRP</sequence>
<evidence type="ECO:0000313" key="2">
    <source>
        <dbReference type="Proteomes" id="UP001529369"/>
    </source>
</evidence>
<gene>
    <name evidence="1" type="ORF">QWZ14_05830</name>
</gene>
<dbReference type="EMBL" id="JAUFPN010000049">
    <property type="protein sequence ID" value="MDN3563896.1"/>
    <property type="molecule type" value="Genomic_DNA"/>
</dbReference>
<keyword evidence="2" id="KW-1185">Reference proteome</keyword>
<name>A0ABT8A3E7_9PROT</name>
<comment type="caution">
    <text evidence="1">The sequence shown here is derived from an EMBL/GenBank/DDBJ whole genome shotgun (WGS) entry which is preliminary data.</text>
</comment>
<organism evidence="1 2">
    <name type="scientific">Paeniroseomonas aquatica</name>
    <dbReference type="NCBI Taxonomy" id="373043"/>
    <lineage>
        <taxon>Bacteria</taxon>
        <taxon>Pseudomonadati</taxon>
        <taxon>Pseudomonadota</taxon>
        <taxon>Alphaproteobacteria</taxon>
        <taxon>Acetobacterales</taxon>
        <taxon>Acetobacteraceae</taxon>
        <taxon>Paeniroseomonas</taxon>
    </lineage>
</organism>
<protein>
    <submittedName>
        <fullName evidence="1">Uncharacterized protein</fullName>
    </submittedName>
</protein>